<dbReference type="Gene3D" id="3.90.190.20">
    <property type="entry name" value="Mur ligase, C-terminal domain"/>
    <property type="match status" value="1"/>
</dbReference>
<evidence type="ECO:0000256" key="6">
    <source>
        <dbReference type="ARBA" id="ARBA00022840"/>
    </source>
</evidence>
<evidence type="ECO:0000256" key="5">
    <source>
        <dbReference type="ARBA" id="ARBA00022741"/>
    </source>
</evidence>
<evidence type="ECO:0000313" key="12">
    <source>
        <dbReference type="Proteomes" id="UP000823638"/>
    </source>
</evidence>
<dbReference type="GO" id="GO:0051301">
    <property type="term" value="P:cell division"/>
    <property type="evidence" value="ECO:0007669"/>
    <property type="project" value="UniProtKB-KW"/>
</dbReference>
<dbReference type="Pfam" id="PF21799">
    <property type="entry name" value="MurD-like_N"/>
    <property type="match status" value="1"/>
</dbReference>
<gene>
    <name evidence="7 11" type="primary">murD</name>
    <name evidence="11" type="ORF">IAA81_08270</name>
</gene>
<dbReference type="GO" id="GO:0008360">
    <property type="term" value="P:regulation of cell shape"/>
    <property type="evidence" value="ECO:0007669"/>
    <property type="project" value="UniProtKB-KW"/>
</dbReference>
<dbReference type="Proteomes" id="UP000823638">
    <property type="component" value="Unassembled WGS sequence"/>
</dbReference>
<evidence type="ECO:0000313" key="11">
    <source>
        <dbReference type="EMBL" id="MBO8458201.1"/>
    </source>
</evidence>
<dbReference type="Gene3D" id="3.40.1190.10">
    <property type="entry name" value="Mur-like, catalytic domain"/>
    <property type="match status" value="1"/>
</dbReference>
<feature type="binding site" evidence="7">
    <location>
        <begin position="130"/>
        <end position="136"/>
    </location>
    <ligand>
        <name>ATP</name>
        <dbReference type="ChEBI" id="CHEBI:30616"/>
    </ligand>
</feature>
<keyword evidence="7 8" id="KW-0961">Cell wall biogenesis/degradation</keyword>
<dbReference type="PANTHER" id="PTHR43692:SF1">
    <property type="entry name" value="UDP-N-ACETYLMURAMOYLALANINE--D-GLUTAMATE LIGASE"/>
    <property type="match status" value="1"/>
</dbReference>
<dbReference type="InterPro" id="IPR004101">
    <property type="entry name" value="Mur_ligase_C"/>
</dbReference>
<dbReference type="SUPFAM" id="SSF53244">
    <property type="entry name" value="MurD-like peptide ligases, peptide-binding domain"/>
    <property type="match status" value="1"/>
</dbReference>
<dbReference type="InterPro" id="IPR013221">
    <property type="entry name" value="Mur_ligase_cen"/>
</dbReference>
<comment type="caution">
    <text evidence="11">The sequence shown here is derived from an EMBL/GenBank/DDBJ whole genome shotgun (WGS) entry which is preliminary data.</text>
</comment>
<keyword evidence="3 7" id="KW-0963">Cytoplasm</keyword>
<comment type="function">
    <text evidence="7 8">Cell wall formation. Catalyzes the addition of glutamate to the nucleotide precursor UDP-N-acetylmuramoyl-L-alanine (UMA).</text>
</comment>
<protein>
    <recommendedName>
        <fullName evidence="7 8">UDP-N-acetylmuramoylalanine--D-glutamate ligase</fullName>
        <ecNumber evidence="7 8">6.3.2.9</ecNumber>
    </recommendedName>
    <alternativeName>
        <fullName evidence="7">D-glutamic acid-adding enzyme</fullName>
    </alternativeName>
    <alternativeName>
        <fullName evidence="7">UDP-N-acetylmuramoyl-L-alanyl-D-glutamate synthetase</fullName>
    </alternativeName>
</protein>
<proteinExistence type="inferred from homology"/>
<dbReference type="Pfam" id="PF02875">
    <property type="entry name" value="Mur_ligase_C"/>
    <property type="match status" value="1"/>
</dbReference>
<evidence type="ECO:0000259" key="10">
    <source>
        <dbReference type="Pfam" id="PF08245"/>
    </source>
</evidence>
<evidence type="ECO:0000256" key="3">
    <source>
        <dbReference type="ARBA" id="ARBA00022490"/>
    </source>
</evidence>
<keyword evidence="4 7" id="KW-0436">Ligase</keyword>
<dbReference type="GO" id="GO:0005737">
    <property type="term" value="C:cytoplasm"/>
    <property type="evidence" value="ECO:0007669"/>
    <property type="project" value="UniProtKB-SubCell"/>
</dbReference>
<dbReference type="PANTHER" id="PTHR43692">
    <property type="entry name" value="UDP-N-ACETYLMURAMOYLALANINE--D-GLUTAMATE LIGASE"/>
    <property type="match status" value="1"/>
</dbReference>
<dbReference type="InterPro" id="IPR005762">
    <property type="entry name" value="MurD"/>
</dbReference>
<dbReference type="GO" id="GO:0009252">
    <property type="term" value="P:peptidoglycan biosynthetic process"/>
    <property type="evidence" value="ECO:0007669"/>
    <property type="project" value="UniProtKB-UniRule"/>
</dbReference>
<dbReference type="EMBL" id="JADIMM010000093">
    <property type="protein sequence ID" value="MBO8458201.1"/>
    <property type="molecule type" value="Genomic_DNA"/>
</dbReference>
<dbReference type="SUPFAM" id="SSF51984">
    <property type="entry name" value="MurCD N-terminal domain"/>
    <property type="match status" value="1"/>
</dbReference>
<dbReference type="GO" id="GO:0008764">
    <property type="term" value="F:UDP-N-acetylmuramoylalanine-D-glutamate ligase activity"/>
    <property type="evidence" value="ECO:0007669"/>
    <property type="project" value="UniProtKB-UniRule"/>
</dbReference>
<comment type="pathway">
    <text evidence="2 7 8">Cell wall biogenesis; peptidoglycan biosynthesis.</text>
</comment>
<feature type="domain" description="Mur ligase C-terminal" evidence="9">
    <location>
        <begin position="338"/>
        <end position="450"/>
    </location>
</feature>
<keyword evidence="7 8" id="KW-0132">Cell division</keyword>
<evidence type="ECO:0000259" key="9">
    <source>
        <dbReference type="Pfam" id="PF02875"/>
    </source>
</evidence>
<sequence length="483" mass="53649">MNGTIKSFINPPFKNLEDIKNLKVTVMGLGLNGGGVASAAFFAANGAKVTVTDMKTEAELASSMEKLRDYNIRYVLGKHEVCDFENADLVIKNPGIKIDNNIYLEKAKSIETDISVFLRLSEAKVIAVTGSKGKSSTVSCIYWGLKEAGKKVFLGGNITVSPLTFLSETTKDSIVVLELSSWQLADLKGRGILKPETALITPVMPDHQNWYGSMEAYVEDKKLIYKDMGENSVLICNYDDGWGKIFAEEAGKLHCRVKWYTGKKPSSPEKFEGVWLNKKGEGFINIQGKKIKILPKKVLVPGKHQKQNLLNSALVMYFQGVPLNKIPEILKRFPGIEHRLEFFFEKKGVKFYNDSAATIPEASAAALEAFSKPPVLLAGGTDKNLDFTPLAKNAKKAKHIFLLEGSGTEKLIKMLKKRKIKFHGPYSNLDSMIMDCYKKAKKGDIVVFSPGATSFGMFKNEFHRGNEFKSRVRALLDGHTEQD</sequence>
<keyword evidence="5 7" id="KW-0547">Nucleotide-binding</keyword>
<organism evidence="11 12">
    <name type="scientific">Candidatus Gallitreponema excrementavium</name>
    <dbReference type="NCBI Taxonomy" id="2840840"/>
    <lineage>
        <taxon>Bacteria</taxon>
        <taxon>Pseudomonadati</taxon>
        <taxon>Spirochaetota</taxon>
        <taxon>Spirochaetia</taxon>
        <taxon>Spirochaetales</taxon>
        <taxon>Candidatus Gallitreponema</taxon>
    </lineage>
</organism>
<keyword evidence="7 8" id="KW-0131">Cell cycle</keyword>
<comment type="catalytic activity">
    <reaction evidence="7 8">
        <text>UDP-N-acetyl-alpha-D-muramoyl-L-alanine + D-glutamate + ATP = UDP-N-acetyl-alpha-D-muramoyl-L-alanyl-D-glutamate + ADP + phosphate + H(+)</text>
        <dbReference type="Rhea" id="RHEA:16429"/>
        <dbReference type="ChEBI" id="CHEBI:15378"/>
        <dbReference type="ChEBI" id="CHEBI:29986"/>
        <dbReference type="ChEBI" id="CHEBI:30616"/>
        <dbReference type="ChEBI" id="CHEBI:43474"/>
        <dbReference type="ChEBI" id="CHEBI:83898"/>
        <dbReference type="ChEBI" id="CHEBI:83900"/>
        <dbReference type="ChEBI" id="CHEBI:456216"/>
        <dbReference type="EC" id="6.3.2.9"/>
    </reaction>
</comment>
<dbReference type="SUPFAM" id="SSF53623">
    <property type="entry name" value="MurD-like peptide ligases, catalytic domain"/>
    <property type="match status" value="1"/>
</dbReference>
<dbReference type="InterPro" id="IPR036615">
    <property type="entry name" value="Mur_ligase_C_dom_sf"/>
</dbReference>
<dbReference type="NCBIfam" id="TIGR01087">
    <property type="entry name" value="murD"/>
    <property type="match status" value="1"/>
</dbReference>
<feature type="domain" description="Mur ligase central" evidence="10">
    <location>
        <begin position="128"/>
        <end position="315"/>
    </location>
</feature>
<dbReference type="InterPro" id="IPR036565">
    <property type="entry name" value="Mur-like_cat_sf"/>
</dbReference>
<dbReference type="EC" id="6.3.2.9" evidence="7 8"/>
<keyword evidence="7 8" id="KW-0133">Cell shape</keyword>
<evidence type="ECO:0000256" key="8">
    <source>
        <dbReference type="RuleBase" id="RU003664"/>
    </source>
</evidence>
<evidence type="ECO:0000256" key="7">
    <source>
        <dbReference type="HAMAP-Rule" id="MF_00639"/>
    </source>
</evidence>
<keyword evidence="6 7" id="KW-0067">ATP-binding</keyword>
<dbReference type="GO" id="GO:0071555">
    <property type="term" value="P:cell wall organization"/>
    <property type="evidence" value="ECO:0007669"/>
    <property type="project" value="UniProtKB-KW"/>
</dbReference>
<dbReference type="AlphaFoldDB" id="A0A9D9HQZ5"/>
<reference evidence="11" key="2">
    <citation type="journal article" date="2021" name="PeerJ">
        <title>Extensive microbial diversity within the chicken gut microbiome revealed by metagenomics and culture.</title>
        <authorList>
            <person name="Gilroy R."/>
            <person name="Ravi A."/>
            <person name="Getino M."/>
            <person name="Pursley I."/>
            <person name="Horton D.L."/>
            <person name="Alikhan N.F."/>
            <person name="Baker D."/>
            <person name="Gharbi K."/>
            <person name="Hall N."/>
            <person name="Watson M."/>
            <person name="Adriaenssens E.M."/>
            <person name="Foster-Nyarko E."/>
            <person name="Jarju S."/>
            <person name="Secka A."/>
            <person name="Antonio M."/>
            <person name="Oren A."/>
            <person name="Chaudhuri R.R."/>
            <person name="La Ragione R."/>
            <person name="Hildebrand F."/>
            <person name="Pallen M.J."/>
        </authorList>
    </citation>
    <scope>NUCLEOTIDE SEQUENCE</scope>
    <source>
        <strain evidence="11">10532</strain>
    </source>
</reference>
<evidence type="ECO:0000256" key="2">
    <source>
        <dbReference type="ARBA" id="ARBA00004752"/>
    </source>
</evidence>
<comment type="subcellular location">
    <subcellularLocation>
        <location evidence="1 7 8">Cytoplasm</location>
    </subcellularLocation>
</comment>
<dbReference type="HAMAP" id="MF_00639">
    <property type="entry name" value="MurD"/>
    <property type="match status" value="1"/>
</dbReference>
<keyword evidence="7 8" id="KW-0573">Peptidoglycan synthesis</keyword>
<dbReference type="Gene3D" id="3.40.50.720">
    <property type="entry name" value="NAD(P)-binding Rossmann-like Domain"/>
    <property type="match status" value="1"/>
</dbReference>
<comment type="similarity">
    <text evidence="7">Belongs to the MurCDEF family.</text>
</comment>
<dbReference type="Pfam" id="PF08245">
    <property type="entry name" value="Mur_ligase_M"/>
    <property type="match status" value="1"/>
</dbReference>
<dbReference type="GO" id="GO:0005524">
    <property type="term" value="F:ATP binding"/>
    <property type="evidence" value="ECO:0007669"/>
    <property type="project" value="UniProtKB-UniRule"/>
</dbReference>
<name>A0A9D9HQZ5_9SPIR</name>
<accession>A0A9D9HQZ5</accession>
<evidence type="ECO:0000256" key="4">
    <source>
        <dbReference type="ARBA" id="ARBA00022598"/>
    </source>
</evidence>
<evidence type="ECO:0000256" key="1">
    <source>
        <dbReference type="ARBA" id="ARBA00004496"/>
    </source>
</evidence>
<reference evidence="11" key="1">
    <citation type="submission" date="2020-10" db="EMBL/GenBank/DDBJ databases">
        <authorList>
            <person name="Gilroy R."/>
        </authorList>
    </citation>
    <scope>NUCLEOTIDE SEQUENCE</scope>
    <source>
        <strain evidence="11">10532</strain>
    </source>
</reference>